<protein>
    <submittedName>
        <fullName evidence="2">Uncharacterized protein</fullName>
    </submittedName>
</protein>
<gene>
    <name evidence="2" type="ORF">H9889_05540</name>
</gene>
<dbReference type="Proteomes" id="UP000823934">
    <property type="component" value="Unassembled WGS sequence"/>
</dbReference>
<dbReference type="AlphaFoldDB" id="A0A9D1Q5Z3"/>
<feature type="transmembrane region" description="Helical" evidence="1">
    <location>
        <begin position="6"/>
        <end position="24"/>
    </location>
</feature>
<comment type="caution">
    <text evidence="2">The sequence shown here is derived from an EMBL/GenBank/DDBJ whole genome shotgun (WGS) entry which is preliminary data.</text>
</comment>
<evidence type="ECO:0000313" key="2">
    <source>
        <dbReference type="EMBL" id="HIW06771.1"/>
    </source>
</evidence>
<name>A0A9D1Q5Z3_9GAMM</name>
<evidence type="ECO:0000313" key="3">
    <source>
        <dbReference type="Proteomes" id="UP000823934"/>
    </source>
</evidence>
<reference evidence="2" key="2">
    <citation type="submission" date="2021-04" db="EMBL/GenBank/DDBJ databases">
        <authorList>
            <person name="Gilroy R."/>
        </authorList>
    </citation>
    <scope>NUCLEOTIDE SEQUENCE</scope>
    <source>
        <strain evidence="2">CHK160-9182</strain>
    </source>
</reference>
<keyword evidence="1" id="KW-0812">Transmembrane</keyword>
<reference evidence="2" key="1">
    <citation type="journal article" date="2021" name="PeerJ">
        <title>Extensive microbial diversity within the chicken gut microbiome revealed by metagenomics and culture.</title>
        <authorList>
            <person name="Gilroy R."/>
            <person name="Ravi A."/>
            <person name="Getino M."/>
            <person name="Pursley I."/>
            <person name="Horton D.L."/>
            <person name="Alikhan N.F."/>
            <person name="Baker D."/>
            <person name="Gharbi K."/>
            <person name="Hall N."/>
            <person name="Watson M."/>
            <person name="Adriaenssens E.M."/>
            <person name="Foster-Nyarko E."/>
            <person name="Jarju S."/>
            <person name="Secka A."/>
            <person name="Antonio M."/>
            <person name="Oren A."/>
            <person name="Chaudhuri R.R."/>
            <person name="La Ragione R."/>
            <person name="Hildebrand F."/>
            <person name="Pallen M.J."/>
        </authorList>
    </citation>
    <scope>NUCLEOTIDE SEQUENCE</scope>
    <source>
        <strain evidence="2">CHK160-9182</strain>
    </source>
</reference>
<sequence length="168" mass="18969">MSNKKASLIAVILVIVGFFVYDRFKPLSEEKIISKQGIATVYLDNSYKNIDSTHSPEGTLLAQHSQRHDMTVVITGGHLTDHEAALNFEEYAAFLRNNAPEGSSFQILTIDPVQQELIYSLTMPERPHSWQRLKRHKETMTVISVVSDSVSPKVDPLTILNEAEFDLR</sequence>
<accession>A0A9D1Q5Z3</accession>
<organism evidence="2 3">
    <name type="scientific">Candidatus Ignatzschineria merdigallinarum</name>
    <dbReference type="NCBI Taxonomy" id="2838621"/>
    <lineage>
        <taxon>Bacteria</taxon>
        <taxon>Pseudomonadati</taxon>
        <taxon>Pseudomonadota</taxon>
        <taxon>Gammaproteobacteria</taxon>
        <taxon>Cardiobacteriales</taxon>
        <taxon>Ignatzschineriaceae</taxon>
        <taxon>Ignatzschineria</taxon>
    </lineage>
</organism>
<keyword evidence="1" id="KW-1133">Transmembrane helix</keyword>
<keyword evidence="1" id="KW-0472">Membrane</keyword>
<evidence type="ECO:0000256" key="1">
    <source>
        <dbReference type="SAM" id="Phobius"/>
    </source>
</evidence>
<dbReference type="EMBL" id="DXHP01000124">
    <property type="protein sequence ID" value="HIW06771.1"/>
    <property type="molecule type" value="Genomic_DNA"/>
</dbReference>
<proteinExistence type="predicted"/>